<comment type="caution">
    <text evidence="2">The sequence shown here is derived from an EMBL/GenBank/DDBJ whole genome shotgun (WGS) entry which is preliminary data.</text>
</comment>
<organism evidence="2 3">
    <name type="scientific">Clonostachys chloroleuca</name>
    <dbReference type="NCBI Taxonomy" id="1926264"/>
    <lineage>
        <taxon>Eukaryota</taxon>
        <taxon>Fungi</taxon>
        <taxon>Dikarya</taxon>
        <taxon>Ascomycota</taxon>
        <taxon>Pezizomycotina</taxon>
        <taxon>Sordariomycetes</taxon>
        <taxon>Hypocreomycetidae</taxon>
        <taxon>Hypocreales</taxon>
        <taxon>Bionectriaceae</taxon>
        <taxon>Clonostachys</taxon>
    </lineage>
</organism>
<keyword evidence="1" id="KW-0732">Signal</keyword>
<feature type="chain" id="PRO_5041311719" evidence="1">
    <location>
        <begin position="22"/>
        <end position="189"/>
    </location>
</feature>
<evidence type="ECO:0000313" key="2">
    <source>
        <dbReference type="EMBL" id="CAI6058810.1"/>
    </source>
</evidence>
<reference evidence="2" key="1">
    <citation type="submission" date="2023-01" db="EMBL/GenBank/DDBJ databases">
        <authorList>
            <person name="Piombo E."/>
        </authorList>
    </citation>
    <scope>NUCLEOTIDE SEQUENCE</scope>
</reference>
<name>A0AA35LSQ6_9HYPO</name>
<dbReference type="EMBL" id="CABFNP030000615">
    <property type="protein sequence ID" value="CAI6058810.1"/>
    <property type="molecule type" value="Genomic_DNA"/>
</dbReference>
<accession>A0AA35LSQ6</accession>
<keyword evidence="3" id="KW-1185">Reference proteome</keyword>
<gene>
    <name evidence="2" type="ORF">CCHLO57077_00015831</name>
</gene>
<evidence type="ECO:0000256" key="1">
    <source>
        <dbReference type="SAM" id="SignalP"/>
    </source>
</evidence>
<protein>
    <submittedName>
        <fullName evidence="2">Uncharacterized protein</fullName>
    </submittedName>
</protein>
<dbReference type="Proteomes" id="UP001160390">
    <property type="component" value="Unassembled WGS sequence"/>
</dbReference>
<proteinExistence type="predicted"/>
<feature type="signal peptide" evidence="1">
    <location>
        <begin position="1"/>
        <end position="21"/>
    </location>
</feature>
<dbReference type="AlphaFoldDB" id="A0AA35LSQ6"/>
<evidence type="ECO:0000313" key="3">
    <source>
        <dbReference type="Proteomes" id="UP001160390"/>
    </source>
</evidence>
<sequence length="189" mass="20552">MRLSNAGLASMALLLSGVADATRAGAYVFGCLWLPQQPNDPFTVSWTAGGSEDSCMVKSGVSTKKTASEQGLNCASIGWVEADESYSFPCGCKCRESRWNLSYKTANGVSYSGDTTVQWKTGPYNTEVILRGQSPGTHICPSESRCSKTSFEWSHERDARVYVVFEPLSSGASVFTMQDEDLELDQLDL</sequence>